<organism evidence="1 2">
    <name type="scientific">Lactobacillus johnsonii</name>
    <dbReference type="NCBI Taxonomy" id="33959"/>
    <lineage>
        <taxon>Bacteria</taxon>
        <taxon>Bacillati</taxon>
        <taxon>Bacillota</taxon>
        <taxon>Bacilli</taxon>
        <taxon>Lactobacillales</taxon>
        <taxon>Lactobacillaceae</taxon>
        <taxon>Lactobacillus</taxon>
    </lineage>
</organism>
<sequence length="103" mass="12065">MNINNRPHSKVLVSMGIQVIPIYVEEPVDVIENQLKSSHQLDFLIFNVAMLRDNQDLRWTPNCDQEITYVEWHVRKNQIRGFLKRLSPKKAKYSNAQGWGEGE</sequence>
<reference evidence="1 2" key="1">
    <citation type="submission" date="2017-04" db="EMBL/GenBank/DDBJ databases">
        <authorList>
            <person name="Lin X.B."/>
            <person name="Stothard P."/>
            <person name="Tasseva G."/>
            <person name="Walter J."/>
        </authorList>
    </citation>
    <scope>NUCLEOTIDE SEQUENCE [LARGE SCALE GENOMIC DNA]</scope>
    <source>
        <strain evidence="1 2">117c</strain>
    </source>
</reference>
<evidence type="ECO:0000313" key="2">
    <source>
        <dbReference type="Proteomes" id="UP000215693"/>
    </source>
</evidence>
<dbReference type="Proteomes" id="UP000215693">
    <property type="component" value="Unassembled WGS sequence"/>
</dbReference>
<comment type="caution">
    <text evidence="1">The sequence shown here is derived from an EMBL/GenBank/DDBJ whole genome shotgun (WGS) entry which is preliminary data.</text>
</comment>
<name>A0A9X6P3Y5_LACJH</name>
<dbReference type="AlphaFoldDB" id="A0A9X6P3Y5"/>
<dbReference type="EMBL" id="NGOH01000110">
    <property type="protein sequence ID" value="OYS10418.1"/>
    <property type="molecule type" value="Genomic_DNA"/>
</dbReference>
<gene>
    <name evidence="1" type="ORF">CBF50_08915</name>
</gene>
<protein>
    <submittedName>
        <fullName evidence="1">Uncharacterized protein</fullName>
    </submittedName>
</protein>
<proteinExistence type="predicted"/>
<reference evidence="1 2" key="2">
    <citation type="submission" date="2017-09" db="EMBL/GenBank/DDBJ databases">
        <title>Tripartite evolution among Lactobacillus johnsonii, Lactobacillus taiwanensis, Lactobacillus reuteri and their rodent host.</title>
        <authorList>
            <person name="Wang T."/>
            <person name="Knowles S."/>
            <person name="Cheng C."/>
        </authorList>
    </citation>
    <scope>NUCLEOTIDE SEQUENCE [LARGE SCALE GENOMIC DNA]</scope>
    <source>
        <strain evidence="1 2">117c</strain>
    </source>
</reference>
<evidence type="ECO:0000313" key="1">
    <source>
        <dbReference type="EMBL" id="OYS10418.1"/>
    </source>
</evidence>
<accession>A0A9X6P3Y5</accession>